<dbReference type="AlphaFoldDB" id="A0ABD0JS77"/>
<evidence type="ECO:0000313" key="1">
    <source>
        <dbReference type="EMBL" id="KAK7477717.1"/>
    </source>
</evidence>
<keyword evidence="2" id="KW-1185">Reference proteome</keyword>
<reference evidence="1 2" key="1">
    <citation type="journal article" date="2023" name="Sci. Data">
        <title>Genome assembly of the Korean intertidal mud-creeper Batillaria attramentaria.</title>
        <authorList>
            <person name="Patra A.K."/>
            <person name="Ho P.T."/>
            <person name="Jun S."/>
            <person name="Lee S.J."/>
            <person name="Kim Y."/>
            <person name="Won Y.J."/>
        </authorList>
    </citation>
    <scope>NUCLEOTIDE SEQUENCE [LARGE SCALE GENOMIC DNA]</scope>
    <source>
        <strain evidence="1">Wonlab-2016</strain>
    </source>
</reference>
<accession>A0ABD0JS77</accession>
<dbReference type="EMBL" id="JACVVK020000342">
    <property type="protein sequence ID" value="KAK7477717.1"/>
    <property type="molecule type" value="Genomic_DNA"/>
</dbReference>
<dbReference type="Proteomes" id="UP001519460">
    <property type="component" value="Unassembled WGS sequence"/>
</dbReference>
<gene>
    <name evidence="1" type="ORF">BaRGS_00031005</name>
</gene>
<proteinExistence type="predicted"/>
<comment type="caution">
    <text evidence="1">The sequence shown here is derived from an EMBL/GenBank/DDBJ whole genome shotgun (WGS) entry which is preliminary data.</text>
</comment>
<protein>
    <submittedName>
        <fullName evidence="1">Uncharacterized protein</fullName>
    </submittedName>
</protein>
<organism evidence="1 2">
    <name type="scientific">Batillaria attramentaria</name>
    <dbReference type="NCBI Taxonomy" id="370345"/>
    <lineage>
        <taxon>Eukaryota</taxon>
        <taxon>Metazoa</taxon>
        <taxon>Spiralia</taxon>
        <taxon>Lophotrochozoa</taxon>
        <taxon>Mollusca</taxon>
        <taxon>Gastropoda</taxon>
        <taxon>Caenogastropoda</taxon>
        <taxon>Sorbeoconcha</taxon>
        <taxon>Cerithioidea</taxon>
        <taxon>Batillariidae</taxon>
        <taxon>Batillaria</taxon>
    </lineage>
</organism>
<name>A0ABD0JS77_9CAEN</name>
<sequence length="99" mass="11196">MYAATRLLKPILSPLERGGRTYVIHASLTPDDDLCFACMWTHAFSNYTCSPEFNPQDRVASRKEMVEKQQMFQLPPLVRFQCVDRGGAPCAERPSQADS</sequence>
<evidence type="ECO:0000313" key="2">
    <source>
        <dbReference type="Proteomes" id="UP001519460"/>
    </source>
</evidence>